<name>A0ABS6EWS6_9CLOT</name>
<comment type="pathway">
    <text evidence="5">Isoprenoid biosynthesis; isopentenyl diphosphate biosynthesis via DXP pathway; isopentenyl diphosphate from 1-deoxy-D-xylulose 5-phosphate: step 6/6.</text>
</comment>
<feature type="binding site" evidence="5">
    <location>
        <position position="128"/>
    </location>
    <ligand>
        <name>isopentenyl diphosphate</name>
        <dbReference type="ChEBI" id="CHEBI:128769"/>
    </ligand>
</feature>
<evidence type="ECO:0000256" key="5">
    <source>
        <dbReference type="HAMAP-Rule" id="MF_00191"/>
    </source>
</evidence>
<comment type="catalytic activity">
    <reaction evidence="5">
        <text>isopentenyl diphosphate + 2 oxidized [2Fe-2S]-[ferredoxin] + H2O = (2E)-4-hydroxy-3-methylbut-2-enyl diphosphate + 2 reduced [2Fe-2S]-[ferredoxin] + 2 H(+)</text>
        <dbReference type="Rhea" id="RHEA:24488"/>
        <dbReference type="Rhea" id="RHEA-COMP:10000"/>
        <dbReference type="Rhea" id="RHEA-COMP:10001"/>
        <dbReference type="ChEBI" id="CHEBI:15377"/>
        <dbReference type="ChEBI" id="CHEBI:15378"/>
        <dbReference type="ChEBI" id="CHEBI:33737"/>
        <dbReference type="ChEBI" id="CHEBI:33738"/>
        <dbReference type="ChEBI" id="CHEBI:128753"/>
        <dbReference type="ChEBI" id="CHEBI:128769"/>
        <dbReference type="EC" id="1.17.7.4"/>
    </reaction>
</comment>
<feature type="binding site" evidence="5">
    <location>
        <position position="100"/>
    </location>
    <ligand>
        <name>[4Fe-4S] cluster</name>
        <dbReference type="ChEBI" id="CHEBI:49883"/>
    </ligand>
</feature>
<keyword evidence="3 5" id="KW-0408">Iron</keyword>
<dbReference type="HAMAP" id="MF_00191">
    <property type="entry name" value="IspH"/>
    <property type="match status" value="1"/>
</dbReference>
<keyword evidence="6" id="KW-0175">Coiled coil</keyword>
<evidence type="ECO:0000313" key="9">
    <source>
        <dbReference type="Proteomes" id="UP000736583"/>
    </source>
</evidence>
<evidence type="ECO:0000256" key="6">
    <source>
        <dbReference type="SAM" id="Coils"/>
    </source>
</evidence>
<comment type="function">
    <text evidence="5">Catalyzes the conversion of 1-hydroxy-2-methyl-2-(E)-butenyl 4-diphosphate (HMBPP) into a mixture of isopentenyl diphosphate (IPP) and dimethylallyl diphosphate (DMAPP). Acts in the terminal step of the DOXP/MEP pathway for isoprenoid precursor biosynthesis.</text>
</comment>
<feature type="binding site" evidence="5">
    <location>
        <position position="192"/>
    </location>
    <ligand>
        <name>[4Fe-4S] cluster</name>
        <dbReference type="ChEBI" id="CHEBI:49883"/>
    </ligand>
</feature>
<feature type="binding site" evidence="5">
    <location>
        <position position="220"/>
    </location>
    <ligand>
        <name>(2E)-4-hydroxy-3-methylbut-2-enyl diphosphate</name>
        <dbReference type="ChEBI" id="CHEBI:128753"/>
    </ligand>
</feature>
<dbReference type="RefSeq" id="WP_216455803.1">
    <property type="nucleotide sequence ID" value="NZ_JAHLQL010000001.1"/>
</dbReference>
<feature type="binding site" evidence="5">
    <location>
        <position position="78"/>
    </location>
    <ligand>
        <name>dimethylallyl diphosphate</name>
        <dbReference type="ChEBI" id="CHEBI:57623"/>
    </ligand>
</feature>
<feature type="domain" description="S1 motif" evidence="7">
    <location>
        <begin position="304"/>
        <end position="372"/>
    </location>
</feature>
<feature type="binding site" evidence="5">
    <location>
        <position position="222"/>
    </location>
    <ligand>
        <name>dimethylallyl diphosphate</name>
        <dbReference type="ChEBI" id="CHEBI:57623"/>
    </ligand>
</feature>
<feature type="binding site" evidence="5">
    <location>
        <position position="164"/>
    </location>
    <ligand>
        <name>(2E)-4-hydroxy-3-methylbut-2-enyl diphosphate</name>
        <dbReference type="ChEBI" id="CHEBI:128753"/>
    </ligand>
</feature>
<keyword evidence="5" id="KW-0414">Isoprene biosynthesis</keyword>
<feature type="binding site" evidence="5">
    <location>
        <position position="43"/>
    </location>
    <ligand>
        <name>isopentenyl diphosphate</name>
        <dbReference type="ChEBI" id="CHEBI:128769"/>
    </ligand>
</feature>
<proteinExistence type="inferred from homology"/>
<dbReference type="Pfam" id="PF00575">
    <property type="entry name" value="S1"/>
    <property type="match status" value="4"/>
</dbReference>
<comment type="similarity">
    <text evidence="5">Belongs to the IspH family.</text>
</comment>
<keyword evidence="5 8" id="KW-0560">Oxidoreductase</keyword>
<evidence type="ECO:0000256" key="4">
    <source>
        <dbReference type="ARBA" id="ARBA00023014"/>
    </source>
</evidence>
<dbReference type="SMART" id="SM00316">
    <property type="entry name" value="S1"/>
    <property type="match status" value="4"/>
</dbReference>
<feature type="domain" description="S1 motif" evidence="7">
    <location>
        <begin position="390"/>
        <end position="458"/>
    </location>
</feature>
<organism evidence="8 9">
    <name type="scientific">Clostridium simiarum</name>
    <dbReference type="NCBI Taxonomy" id="2841506"/>
    <lineage>
        <taxon>Bacteria</taxon>
        <taxon>Bacillati</taxon>
        <taxon>Bacillota</taxon>
        <taxon>Clostridia</taxon>
        <taxon>Eubacteriales</taxon>
        <taxon>Clostridiaceae</taxon>
        <taxon>Clostridium</taxon>
    </lineage>
</organism>
<gene>
    <name evidence="5" type="primary">ispH</name>
    <name evidence="8" type="ORF">KQI89_02830</name>
</gene>
<dbReference type="EC" id="1.17.7.4" evidence="5"/>
<dbReference type="EMBL" id="JAHLQL010000001">
    <property type="protein sequence ID" value="MBU5590685.1"/>
    <property type="molecule type" value="Genomic_DNA"/>
</dbReference>
<reference evidence="8 9" key="1">
    <citation type="submission" date="2021-06" db="EMBL/GenBank/DDBJ databases">
        <authorList>
            <person name="Sun Q."/>
            <person name="Li D."/>
        </authorList>
    </citation>
    <scope>NUCLEOTIDE SEQUENCE [LARGE SCALE GENOMIC DNA]</scope>
    <source>
        <strain evidence="8 9">MSJ-4</strain>
    </source>
</reference>
<dbReference type="NCBIfam" id="NF005208">
    <property type="entry name" value="PRK06676.1"/>
    <property type="match status" value="1"/>
</dbReference>
<feature type="binding site" evidence="5">
    <location>
        <position position="222"/>
    </location>
    <ligand>
        <name>(2E)-4-hydroxy-3-methylbut-2-enyl diphosphate</name>
        <dbReference type="ChEBI" id="CHEBI:128753"/>
    </ligand>
</feature>
<evidence type="ECO:0000259" key="7">
    <source>
        <dbReference type="PROSITE" id="PS50126"/>
    </source>
</evidence>
<comment type="catalytic activity">
    <reaction evidence="5">
        <text>dimethylallyl diphosphate + 2 oxidized [2Fe-2S]-[ferredoxin] + H2O = (2E)-4-hydroxy-3-methylbut-2-enyl diphosphate + 2 reduced [2Fe-2S]-[ferredoxin] + 2 H(+)</text>
        <dbReference type="Rhea" id="RHEA:24825"/>
        <dbReference type="Rhea" id="RHEA-COMP:10000"/>
        <dbReference type="Rhea" id="RHEA-COMP:10001"/>
        <dbReference type="ChEBI" id="CHEBI:15377"/>
        <dbReference type="ChEBI" id="CHEBI:15378"/>
        <dbReference type="ChEBI" id="CHEBI:33737"/>
        <dbReference type="ChEBI" id="CHEBI:33738"/>
        <dbReference type="ChEBI" id="CHEBI:57623"/>
        <dbReference type="ChEBI" id="CHEBI:128753"/>
        <dbReference type="EC" id="1.17.7.4"/>
    </reaction>
</comment>
<feature type="binding site" evidence="5">
    <location>
        <position position="221"/>
    </location>
    <ligand>
        <name>dimethylallyl diphosphate</name>
        <dbReference type="ChEBI" id="CHEBI:57623"/>
    </ligand>
</feature>
<feature type="binding site" evidence="5">
    <location>
        <position position="222"/>
    </location>
    <ligand>
        <name>isopentenyl diphosphate</name>
        <dbReference type="ChEBI" id="CHEBI:128769"/>
    </ligand>
</feature>
<dbReference type="GO" id="GO:0005840">
    <property type="term" value="C:ribosome"/>
    <property type="evidence" value="ECO:0007669"/>
    <property type="project" value="UniProtKB-KW"/>
</dbReference>
<feature type="binding site" evidence="5">
    <location>
        <position position="78"/>
    </location>
    <ligand>
        <name>isopentenyl diphosphate</name>
        <dbReference type="ChEBI" id="CHEBI:128769"/>
    </ligand>
</feature>
<dbReference type="Pfam" id="PF02401">
    <property type="entry name" value="LYTB"/>
    <property type="match status" value="1"/>
</dbReference>
<feature type="binding site" evidence="5">
    <location>
        <position position="220"/>
    </location>
    <ligand>
        <name>isopentenyl diphosphate</name>
        <dbReference type="ChEBI" id="CHEBI:128769"/>
    </ligand>
</feature>
<dbReference type="CDD" id="cd05688">
    <property type="entry name" value="S1_RPS1_repeat_ec3"/>
    <property type="match status" value="1"/>
</dbReference>
<feature type="active site" description="Proton donor" evidence="5">
    <location>
        <position position="130"/>
    </location>
</feature>
<accession>A0ABS6EWS6</accession>
<feature type="binding site" evidence="5">
    <location>
        <position position="266"/>
    </location>
    <ligand>
        <name>isopentenyl diphosphate</name>
        <dbReference type="ChEBI" id="CHEBI:128769"/>
    </ligand>
</feature>
<feature type="binding site" evidence="5">
    <location>
        <position position="266"/>
    </location>
    <ligand>
        <name>(2E)-4-hydroxy-3-methylbut-2-enyl diphosphate</name>
        <dbReference type="ChEBI" id="CHEBI:128753"/>
    </ligand>
</feature>
<keyword evidence="1 5" id="KW-0004">4Fe-4S</keyword>
<feature type="binding site" evidence="5">
    <location>
        <position position="221"/>
    </location>
    <ligand>
        <name>(2E)-4-hydroxy-3-methylbut-2-enyl diphosphate</name>
        <dbReference type="ChEBI" id="CHEBI:128753"/>
    </ligand>
</feature>
<keyword evidence="9" id="KW-1185">Reference proteome</keyword>
<feature type="binding site" evidence="5">
    <location>
        <position position="128"/>
    </location>
    <ligand>
        <name>dimethylallyl diphosphate</name>
        <dbReference type="ChEBI" id="CHEBI:57623"/>
    </ligand>
</feature>
<dbReference type="NCBIfam" id="TIGR00216">
    <property type="entry name" value="ispH_lytB"/>
    <property type="match status" value="1"/>
</dbReference>
<evidence type="ECO:0000313" key="8">
    <source>
        <dbReference type="EMBL" id="MBU5590685.1"/>
    </source>
</evidence>
<dbReference type="NCBIfam" id="NF002187">
    <property type="entry name" value="PRK01045.1-1"/>
    <property type="match status" value="1"/>
</dbReference>
<dbReference type="PROSITE" id="PS50126">
    <property type="entry name" value="S1"/>
    <property type="match status" value="4"/>
</dbReference>
<keyword evidence="4 5" id="KW-0411">Iron-sulfur</keyword>
<feature type="binding site" evidence="5">
    <location>
        <position position="43"/>
    </location>
    <ligand>
        <name>(2E)-4-hydroxy-3-methylbut-2-enyl diphosphate</name>
        <dbReference type="ChEBI" id="CHEBI:128753"/>
    </ligand>
</feature>
<dbReference type="CDD" id="cd13944">
    <property type="entry name" value="lytB_ispH"/>
    <property type="match status" value="1"/>
</dbReference>
<feature type="binding site" evidence="5">
    <location>
        <position position="43"/>
    </location>
    <ligand>
        <name>dimethylallyl diphosphate</name>
        <dbReference type="ChEBI" id="CHEBI:57623"/>
    </ligand>
</feature>
<dbReference type="NCBIfam" id="NF000907">
    <property type="entry name" value="PRK00087.1"/>
    <property type="match status" value="1"/>
</dbReference>
<keyword evidence="8" id="KW-0689">Ribosomal protein</keyword>
<feature type="binding site" evidence="5">
    <location>
        <position position="266"/>
    </location>
    <ligand>
        <name>dimethylallyl diphosphate</name>
        <dbReference type="ChEBI" id="CHEBI:57623"/>
    </ligand>
</feature>
<feature type="binding site" evidence="5">
    <location>
        <position position="128"/>
    </location>
    <ligand>
        <name>(2E)-4-hydroxy-3-methylbut-2-enyl diphosphate</name>
        <dbReference type="ChEBI" id="CHEBI:128753"/>
    </ligand>
</feature>
<dbReference type="PANTHER" id="PTHR30426">
    <property type="entry name" value="4-HYDROXY-3-METHYLBUT-2-ENYL DIPHOSPHATE REDUCTASE"/>
    <property type="match status" value="1"/>
</dbReference>
<comment type="cofactor">
    <cofactor evidence="5">
        <name>[4Fe-4S] cluster</name>
        <dbReference type="ChEBI" id="CHEBI:49883"/>
    </cofactor>
    <text evidence="5">Binds 1 [4Fe-4S] cluster per subunit.</text>
</comment>
<dbReference type="Proteomes" id="UP000736583">
    <property type="component" value="Unassembled WGS sequence"/>
</dbReference>
<feature type="binding site" evidence="5">
    <location>
        <position position="221"/>
    </location>
    <ligand>
        <name>isopentenyl diphosphate</name>
        <dbReference type="ChEBI" id="CHEBI:128769"/>
    </ligand>
</feature>
<feature type="domain" description="S1 motif" evidence="7">
    <location>
        <begin position="479"/>
        <end position="547"/>
    </location>
</feature>
<feature type="binding site" evidence="5">
    <location>
        <position position="78"/>
    </location>
    <ligand>
        <name>(2E)-4-hydroxy-3-methylbut-2-enyl diphosphate</name>
        <dbReference type="ChEBI" id="CHEBI:128753"/>
    </ligand>
</feature>
<comment type="pathway">
    <text evidence="5">Isoprenoid biosynthesis; dimethylallyl diphosphate biosynthesis; dimethylallyl diphosphate from (2E)-4-hydroxy-3-methylbutenyl diphosphate: step 1/1.</text>
</comment>
<evidence type="ECO:0000256" key="1">
    <source>
        <dbReference type="ARBA" id="ARBA00022485"/>
    </source>
</evidence>
<keyword evidence="2 5" id="KW-0479">Metal-binding</keyword>
<comment type="caution">
    <text evidence="8">The sequence shown here is derived from an EMBL/GenBank/DDBJ whole genome shotgun (WGS) entry which is preliminary data.</text>
</comment>
<dbReference type="PANTHER" id="PTHR30426:SF0">
    <property type="entry name" value="4-HYDROXY-3-METHYLBUT-2-ENYL DIPHOSPHATE REDUCTASE"/>
    <property type="match status" value="1"/>
</dbReference>
<feature type="binding site" evidence="5">
    <location>
        <position position="220"/>
    </location>
    <ligand>
        <name>dimethylallyl diphosphate</name>
        <dbReference type="ChEBI" id="CHEBI:57623"/>
    </ligand>
</feature>
<dbReference type="InterPro" id="IPR003451">
    <property type="entry name" value="LytB/IspH"/>
</dbReference>
<evidence type="ECO:0000256" key="3">
    <source>
        <dbReference type="ARBA" id="ARBA00023004"/>
    </source>
</evidence>
<feature type="binding site" evidence="5">
    <location>
        <position position="14"/>
    </location>
    <ligand>
        <name>[4Fe-4S] cluster</name>
        <dbReference type="ChEBI" id="CHEBI:49883"/>
    </ligand>
</feature>
<dbReference type="CDD" id="cd05687">
    <property type="entry name" value="S1_RPS1_repeat_ec1_hs1"/>
    <property type="match status" value="1"/>
</dbReference>
<feature type="coiled-coil region" evidence="6">
    <location>
        <begin position="369"/>
        <end position="396"/>
    </location>
</feature>
<dbReference type="CDD" id="cd04465">
    <property type="entry name" value="S1_RPS1_repeat_ec2_hs2"/>
    <property type="match status" value="1"/>
</dbReference>
<sequence>MKNQVILSQNSGFCFGVKRAVEDAINTQKNLSKNIYTLGPLIHNESVIKYLTENNIFPIELEDLETLKEGDTIVIRSHGVPKDTYVKLSEKGFNIVDLTCPFVSNIQNKVSKYSELGYDILIVGDPNHPEVKGINGWCNNKAFIFKNGEVDVSLPKRVCVVSQTTEKQENWEKVIATVAKECKEFIAFNTICSATEVRQKNAFKISESVDKMVVIGGRHSSNTNKLYEICKANCEDTIHIETVEDIPKNFLQNNNPYSIGITAGASTPDWIIKEVLNKMNEEKNFEINEQLAYMEENDNSVFVGQLVKGKIISVNEKEVYVNIGYKSDAVLPKEEITLEEVELKNILNVGDEIEAKVISRTNIDGYVVLSRIEVQREKAFNELKKMNSNDEELEVKIVEEVKGGLIANYNGVKVFLPASHIELHHVEDLSQYIGKTLKVKVIEFSEEKRQTKIVISRRAILEKIKAEMELKAWETFQLGDDYEGVVKRLTGFGAFVEVEGVDGLLHVSEISWGKVNKPSDALKVGSKINVKIIELDKENKKLGLSIKALKEDPWKDVEQKYPTGNIVLGRVVRFADFGAFIELEPGVDGLVHISEISHKRVNKPSDMLKIGEQVKAKILESNTENKRISLSIKSIE</sequence>
<dbReference type="GO" id="GO:0051745">
    <property type="term" value="F:4-hydroxy-3-methylbut-2-enyl diphosphate reductase activity"/>
    <property type="evidence" value="ECO:0007669"/>
    <property type="project" value="UniProtKB-EC"/>
</dbReference>
<keyword evidence="8" id="KW-0687">Ribonucleoprotein</keyword>
<evidence type="ECO:0000256" key="2">
    <source>
        <dbReference type="ARBA" id="ARBA00022723"/>
    </source>
</evidence>
<protein>
    <recommendedName>
        <fullName evidence="5">4-hydroxy-3-methylbut-2-enyl diphosphate reductase</fullName>
        <shortName evidence="5">HMBPP reductase</shortName>
        <ecNumber evidence="5">1.17.7.4</ecNumber>
    </recommendedName>
</protein>
<feature type="domain" description="S1 motif" evidence="7">
    <location>
        <begin position="564"/>
        <end position="633"/>
    </location>
</feature>
<dbReference type="InterPro" id="IPR003029">
    <property type="entry name" value="S1_domain"/>
</dbReference>